<dbReference type="SUPFAM" id="SSF48295">
    <property type="entry name" value="TrpR-like"/>
    <property type="match status" value="1"/>
</dbReference>
<dbReference type="Gene3D" id="1.10.1750.10">
    <property type="match status" value="1"/>
</dbReference>
<dbReference type="CDD" id="cd06571">
    <property type="entry name" value="Bac_DnaA_C"/>
    <property type="match status" value="1"/>
</dbReference>
<keyword evidence="1" id="KW-0963">Cytoplasm</keyword>
<dbReference type="InterPro" id="IPR027417">
    <property type="entry name" value="P-loop_NTPase"/>
</dbReference>
<comment type="caution">
    <text evidence="10">The sequence shown here is derived from an EMBL/GenBank/DDBJ whole genome shotgun (WGS) entry which is preliminary data.</text>
</comment>
<keyword evidence="4 7" id="KW-0067">ATP-binding</keyword>
<evidence type="ECO:0000313" key="11">
    <source>
        <dbReference type="Proteomes" id="UP000318437"/>
    </source>
</evidence>
<dbReference type="InterPro" id="IPR013159">
    <property type="entry name" value="DnaA_C"/>
</dbReference>
<comment type="similarity">
    <text evidence="8">Belongs to the DnaA family.</text>
</comment>
<dbReference type="PROSITE" id="PS01008">
    <property type="entry name" value="DNAA"/>
    <property type="match status" value="1"/>
</dbReference>
<name>A0A5C6D241_9BACT</name>
<dbReference type="AlphaFoldDB" id="A0A5C6D241"/>
<evidence type="ECO:0000256" key="1">
    <source>
        <dbReference type="ARBA" id="ARBA00022490"/>
    </source>
</evidence>
<dbReference type="GO" id="GO:0005886">
    <property type="term" value="C:plasma membrane"/>
    <property type="evidence" value="ECO:0007669"/>
    <property type="project" value="TreeGrafter"/>
</dbReference>
<dbReference type="InterPro" id="IPR010921">
    <property type="entry name" value="Trp_repressor/repl_initiator"/>
</dbReference>
<dbReference type="GO" id="GO:0006275">
    <property type="term" value="P:regulation of DNA replication"/>
    <property type="evidence" value="ECO:0007669"/>
    <property type="project" value="InterPro"/>
</dbReference>
<dbReference type="InterPro" id="IPR013317">
    <property type="entry name" value="DnaA_dom"/>
</dbReference>
<protein>
    <recommendedName>
        <fullName evidence="7">Chromosomal replication initiator protein DnaA</fullName>
    </recommendedName>
</protein>
<proteinExistence type="inferred from homology"/>
<organism evidence="10 11">
    <name type="scientific">Bythopirellula polymerisocia</name>
    <dbReference type="NCBI Taxonomy" id="2528003"/>
    <lineage>
        <taxon>Bacteria</taxon>
        <taxon>Pseudomonadati</taxon>
        <taxon>Planctomycetota</taxon>
        <taxon>Planctomycetia</taxon>
        <taxon>Pirellulales</taxon>
        <taxon>Lacipirellulaceae</taxon>
        <taxon>Bythopirellula</taxon>
    </lineage>
</organism>
<feature type="domain" description="Chromosomal replication initiator DnaA C-terminal" evidence="9">
    <location>
        <begin position="283"/>
        <end position="352"/>
    </location>
</feature>
<gene>
    <name evidence="10" type="primary">dnaA_1</name>
    <name evidence="10" type="ORF">Pla144_06950</name>
</gene>
<dbReference type="SMART" id="SM00760">
    <property type="entry name" value="Bac_DnaA_C"/>
    <property type="match status" value="1"/>
</dbReference>
<keyword evidence="11" id="KW-1185">Reference proteome</keyword>
<dbReference type="SUPFAM" id="SSF52540">
    <property type="entry name" value="P-loop containing nucleoside triphosphate hydrolases"/>
    <property type="match status" value="1"/>
</dbReference>
<dbReference type="EMBL" id="SJPS01000001">
    <property type="protein sequence ID" value="TWU29914.1"/>
    <property type="molecule type" value="Genomic_DNA"/>
</dbReference>
<dbReference type="Gene3D" id="3.40.50.300">
    <property type="entry name" value="P-loop containing nucleotide triphosphate hydrolases"/>
    <property type="match status" value="1"/>
</dbReference>
<evidence type="ECO:0000256" key="7">
    <source>
        <dbReference type="RuleBase" id="RU000577"/>
    </source>
</evidence>
<evidence type="ECO:0000256" key="3">
    <source>
        <dbReference type="ARBA" id="ARBA00022741"/>
    </source>
</evidence>
<sequence length="376" mass="41065">MAGELISLPVGIPKTAYPDGAMQVDEVLRIDLPPVETGAGITLGESFAGDTLGQGNCFVAGPENRLPILALEHLLTGETDFDSNNWASPLVLVGPAGSGKSLLVRGIVRRWQPLLGEDCLAYLSAIDFARTLQTARSEGDLASFRIRLRTLKLLVLEDIHKLPPAIAIQHELRDLLDIYDESGATILCTSRVPPTAQQQLESGLRDRLAGSLVLWLNHPGTEARLELLKLVAVERETTINERQLRTLAESVTGPADHLLRSLREWEVAPQVGANPANCRTPPSAKEVVAVVARYFNLTQAALKGPARRKTLVFARAIVVYLLRTLTPISYVDIGRALGNRDHTTIMHAMTSIQKSLARDSQTQTILEDLRRILLAV</sequence>
<evidence type="ECO:0000256" key="5">
    <source>
        <dbReference type="ARBA" id="ARBA00023121"/>
    </source>
</evidence>
<dbReference type="PANTHER" id="PTHR30050">
    <property type="entry name" value="CHROMOSOMAL REPLICATION INITIATOR PROTEIN DNAA"/>
    <property type="match status" value="1"/>
</dbReference>
<dbReference type="GO" id="GO:0005524">
    <property type="term" value="F:ATP binding"/>
    <property type="evidence" value="ECO:0007669"/>
    <property type="project" value="UniProtKB-KW"/>
</dbReference>
<evidence type="ECO:0000256" key="8">
    <source>
        <dbReference type="RuleBase" id="RU004227"/>
    </source>
</evidence>
<dbReference type="GO" id="GO:0006270">
    <property type="term" value="P:DNA replication initiation"/>
    <property type="evidence" value="ECO:0007669"/>
    <property type="project" value="InterPro"/>
</dbReference>
<dbReference type="InterPro" id="IPR020591">
    <property type="entry name" value="Chromosome_initiator_DnaA-like"/>
</dbReference>
<evidence type="ECO:0000259" key="9">
    <source>
        <dbReference type="SMART" id="SM00760"/>
    </source>
</evidence>
<evidence type="ECO:0000256" key="2">
    <source>
        <dbReference type="ARBA" id="ARBA00022705"/>
    </source>
</evidence>
<dbReference type="PRINTS" id="PR00051">
    <property type="entry name" value="DNAA"/>
</dbReference>
<evidence type="ECO:0000256" key="6">
    <source>
        <dbReference type="ARBA" id="ARBA00023125"/>
    </source>
</evidence>
<dbReference type="GO" id="GO:0008289">
    <property type="term" value="F:lipid binding"/>
    <property type="evidence" value="ECO:0007669"/>
    <property type="project" value="UniProtKB-KW"/>
</dbReference>
<dbReference type="Pfam" id="PF00308">
    <property type="entry name" value="Bac_DnaA"/>
    <property type="match status" value="1"/>
</dbReference>
<keyword evidence="3 7" id="KW-0547">Nucleotide-binding</keyword>
<dbReference type="GO" id="GO:0003688">
    <property type="term" value="F:DNA replication origin binding"/>
    <property type="evidence" value="ECO:0007669"/>
    <property type="project" value="InterPro"/>
</dbReference>
<dbReference type="Proteomes" id="UP000318437">
    <property type="component" value="Unassembled WGS sequence"/>
</dbReference>
<keyword evidence="6 7" id="KW-0238">DNA-binding</keyword>
<reference evidence="10 11" key="1">
    <citation type="submission" date="2019-02" db="EMBL/GenBank/DDBJ databases">
        <title>Deep-cultivation of Planctomycetes and their phenomic and genomic characterization uncovers novel biology.</title>
        <authorList>
            <person name="Wiegand S."/>
            <person name="Jogler M."/>
            <person name="Boedeker C."/>
            <person name="Pinto D."/>
            <person name="Vollmers J."/>
            <person name="Rivas-Marin E."/>
            <person name="Kohn T."/>
            <person name="Peeters S.H."/>
            <person name="Heuer A."/>
            <person name="Rast P."/>
            <person name="Oberbeckmann S."/>
            <person name="Bunk B."/>
            <person name="Jeske O."/>
            <person name="Meyerdierks A."/>
            <person name="Storesund J.E."/>
            <person name="Kallscheuer N."/>
            <person name="Luecker S."/>
            <person name="Lage O.M."/>
            <person name="Pohl T."/>
            <person name="Merkel B.J."/>
            <person name="Hornburger P."/>
            <person name="Mueller R.-W."/>
            <person name="Bruemmer F."/>
            <person name="Labrenz M."/>
            <person name="Spormann A.M."/>
            <person name="Op Den Camp H."/>
            <person name="Overmann J."/>
            <person name="Amann R."/>
            <person name="Jetten M.S.M."/>
            <person name="Mascher T."/>
            <person name="Medema M.H."/>
            <person name="Devos D.P."/>
            <person name="Kaster A.-K."/>
            <person name="Ovreas L."/>
            <person name="Rohde M."/>
            <person name="Galperin M.Y."/>
            <person name="Jogler C."/>
        </authorList>
    </citation>
    <scope>NUCLEOTIDE SEQUENCE [LARGE SCALE GENOMIC DNA]</scope>
    <source>
        <strain evidence="10 11">Pla144</strain>
    </source>
</reference>
<accession>A0A5C6D241</accession>
<dbReference type="InterPro" id="IPR018312">
    <property type="entry name" value="Chromosome_initiator_DnaA_CS"/>
</dbReference>
<dbReference type="Pfam" id="PF08299">
    <property type="entry name" value="Bac_DnaA_C"/>
    <property type="match status" value="1"/>
</dbReference>
<comment type="function">
    <text evidence="7">Plays an essential role in the initiation and regulation of chromosomal replication. ATP-DnaA binds to the origin of replication (oriC) to initiate formation of the DNA replication initiation complex once per cell cycle. Binds the DnaA box (a 9 base pair repeat at the origin) and separates the double-stranded (ds)DNA. Forms a right-handed helical filament on oriC DNA; dsDNA binds to the exterior of the filament while single-stranded (ss)DNA is stabiized in the filament's interior. The ATP-DnaA-oriC complex binds and stabilizes one strand of the AT-rich DNA unwinding element (DUE), permitting loading of DNA polymerase. After initiation quickly degrades to an ADP-DnaA complex that is not apt for DNA replication. Binds acidic phospholipids.</text>
</comment>
<keyword evidence="5" id="KW-0446">Lipid-binding</keyword>
<evidence type="ECO:0000313" key="10">
    <source>
        <dbReference type="EMBL" id="TWU29914.1"/>
    </source>
</evidence>
<keyword evidence="2 7" id="KW-0235">DNA replication</keyword>
<evidence type="ECO:0000256" key="4">
    <source>
        <dbReference type="ARBA" id="ARBA00022840"/>
    </source>
</evidence>
<dbReference type="PANTHER" id="PTHR30050:SF2">
    <property type="entry name" value="CHROMOSOMAL REPLICATION INITIATOR PROTEIN DNAA"/>
    <property type="match status" value="1"/>
</dbReference>